<dbReference type="EMBL" id="CAFAAL010000261">
    <property type="protein sequence ID" value="CAB4821929.1"/>
    <property type="molecule type" value="Genomic_DNA"/>
</dbReference>
<proteinExistence type="predicted"/>
<dbReference type="PANTHER" id="PTHR14136">
    <property type="entry name" value="BTB_POZ DOMAIN-CONTAINING PROTEIN KCTD9"/>
    <property type="match status" value="1"/>
</dbReference>
<dbReference type="EMBL" id="CAFBPS010000033">
    <property type="protein sequence ID" value="CAB5026894.1"/>
    <property type="molecule type" value="Genomic_DNA"/>
</dbReference>
<reference evidence="3" key="1">
    <citation type="submission" date="2020-05" db="EMBL/GenBank/DDBJ databases">
        <authorList>
            <person name="Chiriac C."/>
            <person name="Salcher M."/>
            <person name="Ghai R."/>
            <person name="Kavagutti S V."/>
        </authorList>
    </citation>
    <scope>NUCLEOTIDE SEQUENCE</scope>
</reference>
<dbReference type="EMBL" id="CAFBMF010000101">
    <property type="protein sequence ID" value="CAB4907809.1"/>
    <property type="molecule type" value="Genomic_DNA"/>
</dbReference>
<dbReference type="EMBL" id="CAEZYH010000044">
    <property type="protein sequence ID" value="CAB4722023.1"/>
    <property type="molecule type" value="Genomic_DNA"/>
</dbReference>
<dbReference type="EMBL" id="CAEZZP010000021">
    <property type="protein sequence ID" value="CAB4766472.1"/>
    <property type="molecule type" value="Genomic_DNA"/>
</dbReference>
<evidence type="ECO:0000313" key="4">
    <source>
        <dbReference type="EMBL" id="CAB4907809.1"/>
    </source>
</evidence>
<dbReference type="SUPFAM" id="SSF141571">
    <property type="entry name" value="Pentapeptide repeat-like"/>
    <property type="match status" value="1"/>
</dbReference>
<gene>
    <name evidence="1" type="ORF">UFOPK2658_01101</name>
    <name evidence="2" type="ORF">UFOPK2880_00536</name>
    <name evidence="3" type="ORF">UFOPK3004_01879</name>
    <name evidence="4" type="ORF">UFOPK3494_01322</name>
    <name evidence="5" type="ORF">UFOPK4134_00638</name>
</gene>
<dbReference type="InterPro" id="IPR001646">
    <property type="entry name" value="5peptide_repeat"/>
</dbReference>
<organism evidence="3">
    <name type="scientific">freshwater metagenome</name>
    <dbReference type="NCBI Taxonomy" id="449393"/>
    <lineage>
        <taxon>unclassified sequences</taxon>
        <taxon>metagenomes</taxon>
        <taxon>ecological metagenomes</taxon>
    </lineage>
</organism>
<dbReference type="Pfam" id="PF00805">
    <property type="entry name" value="Pentapeptide"/>
    <property type="match status" value="2"/>
</dbReference>
<sequence length="185" mass="20213">MSDFISAIKRFIEDWVEGKPKLVHYETPEAVEHDKAPIELRDIVIRRIEQDASGKKISIEGTISILIGPGCDLSGRDLGGAQLEGFDLRGANFRGARLSSANLKGANLSGADFTDAQLVFAQLRDAIVIGTNFTNVNLTGANMVGADLSTANMWMAKMLNTTTTGDVDFYTYLKGFNPNWEPKKN</sequence>
<dbReference type="InterPro" id="IPR051082">
    <property type="entry name" value="Pentapeptide-BTB/POZ_domain"/>
</dbReference>
<evidence type="ECO:0000313" key="5">
    <source>
        <dbReference type="EMBL" id="CAB5026894.1"/>
    </source>
</evidence>
<accession>A0A6J6ZK01</accession>
<evidence type="ECO:0000313" key="2">
    <source>
        <dbReference type="EMBL" id="CAB4766472.1"/>
    </source>
</evidence>
<evidence type="ECO:0000313" key="1">
    <source>
        <dbReference type="EMBL" id="CAB4722023.1"/>
    </source>
</evidence>
<evidence type="ECO:0000313" key="3">
    <source>
        <dbReference type="EMBL" id="CAB4821929.1"/>
    </source>
</evidence>
<protein>
    <submittedName>
        <fullName evidence="3">Unannotated protein</fullName>
    </submittedName>
</protein>
<dbReference type="AlphaFoldDB" id="A0A6J6ZK01"/>
<name>A0A6J6ZK01_9ZZZZ</name>
<dbReference type="PANTHER" id="PTHR14136:SF17">
    <property type="entry name" value="BTB_POZ DOMAIN-CONTAINING PROTEIN KCTD9"/>
    <property type="match status" value="1"/>
</dbReference>
<dbReference type="Gene3D" id="2.160.20.80">
    <property type="entry name" value="E3 ubiquitin-protein ligase SopA"/>
    <property type="match status" value="1"/>
</dbReference>